<keyword evidence="3 9" id="KW-0812">Transmembrane</keyword>
<evidence type="ECO:0000256" key="2">
    <source>
        <dbReference type="ARBA" id="ARBA00007224"/>
    </source>
</evidence>
<keyword evidence="5 8" id="KW-0175">Coiled coil</keyword>
<dbReference type="FunFam" id="1.20.5.340:FF:000015">
    <property type="entry name" value="Mitochondrial calcium uniporter regulator 1"/>
    <property type="match status" value="1"/>
</dbReference>
<name>A0AAD9P7A4_RIDPI</name>
<feature type="coiled-coil region" evidence="8">
    <location>
        <begin position="144"/>
        <end position="171"/>
    </location>
</feature>
<sequence>MAAPMATFWQVVPRLRLSSLNLILTGNNMRKSHYLCRQSFRKLMLATPAAHGMSYSAESPALIPANQMLTFDTHALVRTLENGGMHTDQAEVLVEAFVKIMQSNLDHMNKMVVTKAQQEIGMQQVMSHISAIKKDMIVLEKSEFSTLRHEYEKQEMRLHQLEQRLQDEVSKVKSGMLLDMNLERSRATEAHTISEKAITQLQNKMDIEQSHVDKTISILDKKIEKEVANLLATFERYRNDVIKYAAGAVMTCLTLCLGFFRLWS</sequence>
<evidence type="ECO:0000256" key="6">
    <source>
        <dbReference type="ARBA" id="ARBA00023128"/>
    </source>
</evidence>
<organism evidence="11 12">
    <name type="scientific">Ridgeia piscesae</name>
    <name type="common">Tubeworm</name>
    <dbReference type="NCBI Taxonomy" id="27915"/>
    <lineage>
        <taxon>Eukaryota</taxon>
        <taxon>Metazoa</taxon>
        <taxon>Spiralia</taxon>
        <taxon>Lophotrochozoa</taxon>
        <taxon>Annelida</taxon>
        <taxon>Polychaeta</taxon>
        <taxon>Sedentaria</taxon>
        <taxon>Canalipalpata</taxon>
        <taxon>Sabellida</taxon>
        <taxon>Siboglinidae</taxon>
        <taxon>Ridgeia</taxon>
    </lineage>
</organism>
<comment type="similarity">
    <text evidence="2">Belongs to the CCDC90 family.</text>
</comment>
<keyword evidence="4 9" id="KW-1133">Transmembrane helix</keyword>
<evidence type="ECO:0000313" key="12">
    <source>
        <dbReference type="Proteomes" id="UP001209878"/>
    </source>
</evidence>
<reference evidence="11" key="1">
    <citation type="journal article" date="2023" name="Mol. Biol. Evol.">
        <title>Third-Generation Sequencing Reveals the Adaptive Role of the Epigenome in Three Deep-Sea Polychaetes.</title>
        <authorList>
            <person name="Perez M."/>
            <person name="Aroh O."/>
            <person name="Sun Y."/>
            <person name="Lan Y."/>
            <person name="Juniper S.K."/>
            <person name="Young C.R."/>
            <person name="Angers B."/>
            <person name="Qian P.Y."/>
        </authorList>
    </citation>
    <scope>NUCLEOTIDE SEQUENCE</scope>
    <source>
        <strain evidence="11">R07B-5</strain>
    </source>
</reference>
<evidence type="ECO:0000256" key="7">
    <source>
        <dbReference type="ARBA" id="ARBA00023136"/>
    </source>
</evidence>
<gene>
    <name evidence="11" type="ORF">NP493_106g07017</name>
    <name evidence="10" type="ORF">NP493_4204g00000</name>
</gene>
<evidence type="ECO:0008006" key="13">
    <source>
        <dbReference type="Google" id="ProtNLM"/>
    </source>
</evidence>
<comment type="subcellular location">
    <subcellularLocation>
        <location evidence="1">Mitochondrion membrane</location>
    </subcellularLocation>
</comment>
<evidence type="ECO:0000256" key="8">
    <source>
        <dbReference type="SAM" id="Coils"/>
    </source>
</evidence>
<dbReference type="PANTHER" id="PTHR14360:SF1">
    <property type="entry name" value="PROTEIN FMP32, MITOCHONDRIAL"/>
    <property type="match status" value="1"/>
</dbReference>
<dbReference type="AlphaFoldDB" id="A0AAD9P7A4"/>
<evidence type="ECO:0000313" key="11">
    <source>
        <dbReference type="EMBL" id="KAK2189478.1"/>
    </source>
</evidence>
<dbReference type="GO" id="GO:0031966">
    <property type="term" value="C:mitochondrial membrane"/>
    <property type="evidence" value="ECO:0007669"/>
    <property type="project" value="UniProtKB-SubCell"/>
</dbReference>
<dbReference type="Proteomes" id="UP001209878">
    <property type="component" value="Unassembled WGS sequence"/>
</dbReference>
<evidence type="ECO:0000256" key="3">
    <source>
        <dbReference type="ARBA" id="ARBA00022692"/>
    </source>
</evidence>
<evidence type="ECO:0000256" key="1">
    <source>
        <dbReference type="ARBA" id="ARBA00004325"/>
    </source>
</evidence>
<evidence type="ECO:0000256" key="9">
    <source>
        <dbReference type="SAM" id="Phobius"/>
    </source>
</evidence>
<evidence type="ECO:0000256" key="5">
    <source>
        <dbReference type="ARBA" id="ARBA00023054"/>
    </source>
</evidence>
<feature type="transmembrane region" description="Helical" evidence="9">
    <location>
        <begin position="244"/>
        <end position="263"/>
    </location>
</feature>
<keyword evidence="6" id="KW-0496">Mitochondrion</keyword>
<dbReference type="InterPro" id="IPR024461">
    <property type="entry name" value="CCDC90-like"/>
</dbReference>
<comment type="caution">
    <text evidence="11">The sequence shown here is derived from an EMBL/GenBank/DDBJ whole genome shotgun (WGS) entry which is preliminary data.</text>
</comment>
<dbReference type="Gene3D" id="1.20.5.340">
    <property type="match status" value="1"/>
</dbReference>
<keyword evidence="12" id="KW-1185">Reference proteome</keyword>
<dbReference type="PANTHER" id="PTHR14360">
    <property type="entry name" value="PROTEIN FMP32, MITOCHONDRIAL"/>
    <property type="match status" value="1"/>
</dbReference>
<dbReference type="EMBL" id="JAODUO010000106">
    <property type="protein sequence ID" value="KAK2189478.1"/>
    <property type="molecule type" value="Genomic_DNA"/>
</dbReference>
<accession>A0AAD9P7A4</accession>
<protein>
    <recommendedName>
        <fullName evidence="13">Mitochondrial calcium uniporter regulator 1</fullName>
    </recommendedName>
</protein>
<dbReference type="Pfam" id="PF07798">
    <property type="entry name" value="CCDC90-like"/>
    <property type="match status" value="1"/>
</dbReference>
<evidence type="ECO:0000313" key="10">
    <source>
        <dbReference type="EMBL" id="KAK2144510.1"/>
    </source>
</evidence>
<dbReference type="EMBL" id="JAODUO010004184">
    <property type="protein sequence ID" value="KAK2144510.1"/>
    <property type="molecule type" value="Genomic_DNA"/>
</dbReference>
<proteinExistence type="inferred from homology"/>
<evidence type="ECO:0000256" key="4">
    <source>
        <dbReference type="ARBA" id="ARBA00022989"/>
    </source>
</evidence>
<keyword evidence="7 9" id="KW-0472">Membrane</keyword>